<evidence type="ECO:0000313" key="8">
    <source>
        <dbReference type="Proteomes" id="UP001257659"/>
    </source>
</evidence>
<proteinExistence type="inferred from homology"/>
<dbReference type="PANTHER" id="PTHR43133">
    <property type="entry name" value="RNA POLYMERASE ECF-TYPE SIGMA FACTO"/>
    <property type="match status" value="1"/>
</dbReference>
<dbReference type="Pfam" id="PF08281">
    <property type="entry name" value="Sigma70_r4_2"/>
    <property type="match status" value="1"/>
</dbReference>
<dbReference type="InterPro" id="IPR014284">
    <property type="entry name" value="RNA_pol_sigma-70_dom"/>
</dbReference>
<dbReference type="InterPro" id="IPR036388">
    <property type="entry name" value="WH-like_DNA-bd_sf"/>
</dbReference>
<gene>
    <name evidence="7" type="ORF">GGR31_001958</name>
</gene>
<name>A0ABU1K9X6_9FLAO</name>
<evidence type="ECO:0000256" key="3">
    <source>
        <dbReference type="ARBA" id="ARBA00023082"/>
    </source>
</evidence>
<evidence type="ECO:0000256" key="1">
    <source>
        <dbReference type="ARBA" id="ARBA00010641"/>
    </source>
</evidence>
<protein>
    <submittedName>
        <fullName evidence="7">RNA polymerase sigma-70 factor (ECF subfamily)</fullName>
    </submittedName>
</protein>
<sequence>MAKNLNDNVCKESIFAKIYDTYSDHIYNFLYFKFGERLNPEDKMQEAFIKLWKNCKKVPPEKAKSFLFTVANNLMLNEAKHEKVVLKYQKQKRANVDNQDPQFLLEEEQYLKKYEKALASLTEAQRTAFLMNRVEGKKHKEIAEELGISRKAVEKRIYSALKKLRKDIKEL</sequence>
<evidence type="ECO:0000256" key="4">
    <source>
        <dbReference type="ARBA" id="ARBA00023163"/>
    </source>
</evidence>
<evidence type="ECO:0000259" key="6">
    <source>
        <dbReference type="Pfam" id="PF08281"/>
    </source>
</evidence>
<dbReference type="SUPFAM" id="SSF88946">
    <property type="entry name" value="Sigma2 domain of RNA polymerase sigma factors"/>
    <property type="match status" value="1"/>
</dbReference>
<dbReference type="Gene3D" id="1.10.10.10">
    <property type="entry name" value="Winged helix-like DNA-binding domain superfamily/Winged helix DNA-binding domain"/>
    <property type="match status" value="1"/>
</dbReference>
<evidence type="ECO:0000313" key="7">
    <source>
        <dbReference type="EMBL" id="MDR6301307.1"/>
    </source>
</evidence>
<dbReference type="Pfam" id="PF04542">
    <property type="entry name" value="Sigma70_r2"/>
    <property type="match status" value="1"/>
</dbReference>
<feature type="domain" description="RNA polymerase sigma-70 region 2" evidence="5">
    <location>
        <begin position="18"/>
        <end position="81"/>
    </location>
</feature>
<keyword evidence="8" id="KW-1185">Reference proteome</keyword>
<organism evidence="7 8">
    <name type="scientific">Mesonia maritima</name>
    <dbReference type="NCBI Taxonomy" id="1793873"/>
    <lineage>
        <taxon>Bacteria</taxon>
        <taxon>Pseudomonadati</taxon>
        <taxon>Bacteroidota</taxon>
        <taxon>Flavobacteriia</taxon>
        <taxon>Flavobacteriales</taxon>
        <taxon>Flavobacteriaceae</taxon>
        <taxon>Mesonia</taxon>
    </lineage>
</organism>
<dbReference type="Gene3D" id="1.10.1740.10">
    <property type="match status" value="1"/>
</dbReference>
<dbReference type="InterPro" id="IPR007627">
    <property type="entry name" value="RNA_pol_sigma70_r2"/>
</dbReference>
<evidence type="ECO:0000259" key="5">
    <source>
        <dbReference type="Pfam" id="PF04542"/>
    </source>
</evidence>
<dbReference type="EMBL" id="JAVDQA010000005">
    <property type="protein sequence ID" value="MDR6301307.1"/>
    <property type="molecule type" value="Genomic_DNA"/>
</dbReference>
<reference evidence="7 8" key="1">
    <citation type="submission" date="2023-07" db="EMBL/GenBank/DDBJ databases">
        <title>Genomic Encyclopedia of Type Strains, Phase IV (KMG-IV): sequencing the most valuable type-strain genomes for metagenomic binning, comparative biology and taxonomic classification.</title>
        <authorList>
            <person name="Goeker M."/>
        </authorList>
    </citation>
    <scope>NUCLEOTIDE SEQUENCE [LARGE SCALE GENOMIC DNA]</scope>
    <source>
        <strain evidence="7 8">DSM 102814</strain>
    </source>
</reference>
<dbReference type="PANTHER" id="PTHR43133:SF46">
    <property type="entry name" value="RNA POLYMERASE SIGMA-70 FACTOR ECF SUBFAMILY"/>
    <property type="match status" value="1"/>
</dbReference>
<dbReference type="InterPro" id="IPR013325">
    <property type="entry name" value="RNA_pol_sigma_r2"/>
</dbReference>
<dbReference type="Proteomes" id="UP001257659">
    <property type="component" value="Unassembled WGS sequence"/>
</dbReference>
<dbReference type="CDD" id="cd06171">
    <property type="entry name" value="Sigma70_r4"/>
    <property type="match status" value="1"/>
</dbReference>
<evidence type="ECO:0000256" key="2">
    <source>
        <dbReference type="ARBA" id="ARBA00023015"/>
    </source>
</evidence>
<dbReference type="InterPro" id="IPR013324">
    <property type="entry name" value="RNA_pol_sigma_r3/r4-like"/>
</dbReference>
<comment type="caution">
    <text evidence="7">The sequence shown here is derived from an EMBL/GenBank/DDBJ whole genome shotgun (WGS) entry which is preliminary data.</text>
</comment>
<accession>A0ABU1K9X6</accession>
<comment type="similarity">
    <text evidence="1">Belongs to the sigma-70 factor family. ECF subfamily.</text>
</comment>
<dbReference type="InterPro" id="IPR039425">
    <property type="entry name" value="RNA_pol_sigma-70-like"/>
</dbReference>
<dbReference type="SUPFAM" id="SSF88659">
    <property type="entry name" value="Sigma3 and sigma4 domains of RNA polymerase sigma factors"/>
    <property type="match status" value="1"/>
</dbReference>
<keyword evidence="4" id="KW-0804">Transcription</keyword>
<keyword evidence="2" id="KW-0805">Transcription regulation</keyword>
<dbReference type="NCBIfam" id="TIGR02937">
    <property type="entry name" value="sigma70-ECF"/>
    <property type="match status" value="1"/>
</dbReference>
<keyword evidence="3" id="KW-0731">Sigma factor</keyword>
<dbReference type="RefSeq" id="WP_309728519.1">
    <property type="nucleotide sequence ID" value="NZ_JAVDQA010000005.1"/>
</dbReference>
<dbReference type="InterPro" id="IPR013249">
    <property type="entry name" value="RNA_pol_sigma70_r4_t2"/>
</dbReference>
<feature type="domain" description="RNA polymerase sigma factor 70 region 4 type 2" evidence="6">
    <location>
        <begin position="113"/>
        <end position="164"/>
    </location>
</feature>